<dbReference type="EMBL" id="CP116221">
    <property type="protein sequence ID" value="WCO01117.1"/>
    <property type="molecule type" value="Genomic_DNA"/>
</dbReference>
<dbReference type="Proteomes" id="UP001202717">
    <property type="component" value="Chromosome"/>
</dbReference>
<proteinExistence type="predicted"/>
<reference evidence="1 2" key="1">
    <citation type="submission" date="2023-01" db="EMBL/GenBank/DDBJ databases">
        <title>Psychroserpens ponticola sp. nov., isolated from seawater.</title>
        <authorList>
            <person name="Kristyanto S."/>
            <person name="Jung J."/>
            <person name="Kim J.M."/>
            <person name="Jeon C.O."/>
        </authorList>
    </citation>
    <scope>NUCLEOTIDE SEQUENCE [LARGE SCALE GENOMIC DNA]</scope>
    <source>
        <strain evidence="1 2">MSW6</strain>
    </source>
</reference>
<organism evidence="1 2">
    <name type="scientific">Psychroserpens ponticola</name>
    <dbReference type="NCBI Taxonomy" id="2932268"/>
    <lineage>
        <taxon>Bacteria</taxon>
        <taxon>Pseudomonadati</taxon>
        <taxon>Bacteroidota</taxon>
        <taxon>Flavobacteriia</taxon>
        <taxon>Flavobacteriales</taxon>
        <taxon>Flavobacteriaceae</taxon>
        <taxon>Psychroserpens</taxon>
    </lineage>
</organism>
<evidence type="ECO:0000313" key="2">
    <source>
        <dbReference type="Proteomes" id="UP001202717"/>
    </source>
</evidence>
<gene>
    <name evidence="1" type="ORF">MUN68_013720</name>
</gene>
<protein>
    <submittedName>
        <fullName evidence="1">Uncharacterized protein</fullName>
    </submittedName>
</protein>
<dbReference type="RefSeq" id="WP_249996853.1">
    <property type="nucleotide sequence ID" value="NZ_CP116221.1"/>
</dbReference>
<name>A0ABY7RVI3_9FLAO</name>
<keyword evidence="2" id="KW-1185">Reference proteome</keyword>
<sequence length="124" mass="14453">MIHEDKEKYQDILKDSVDYLEHHGFENIKADTEGYETPKSFTKKGSDIIITPDIVADKNGSKHYFDISLKSEKPKLLKSKWLFLNAFTALKSHHFKLITTKGHYKFTNEMLDDINLHNKSLIKI</sequence>
<accession>A0ABY7RVI3</accession>
<evidence type="ECO:0000313" key="1">
    <source>
        <dbReference type="EMBL" id="WCO01117.1"/>
    </source>
</evidence>